<evidence type="ECO:0000256" key="2">
    <source>
        <dbReference type="ARBA" id="ARBA00023002"/>
    </source>
</evidence>
<dbReference type="EMBL" id="JACDXP010000005">
    <property type="protein sequence ID" value="KAF6523275.1"/>
    <property type="molecule type" value="Genomic_DNA"/>
</dbReference>
<dbReference type="PROSITE" id="PS00687">
    <property type="entry name" value="ALDEHYDE_DEHYDR_GLU"/>
    <property type="match status" value="1"/>
</dbReference>
<comment type="catalytic activity">
    <reaction evidence="4">
        <text>an aldehyde + NAD(+) + H2O = a carboxylate + NADH + 2 H(+)</text>
        <dbReference type="Rhea" id="RHEA:16185"/>
        <dbReference type="ChEBI" id="CHEBI:15377"/>
        <dbReference type="ChEBI" id="CHEBI:15378"/>
        <dbReference type="ChEBI" id="CHEBI:17478"/>
        <dbReference type="ChEBI" id="CHEBI:29067"/>
        <dbReference type="ChEBI" id="CHEBI:57540"/>
        <dbReference type="ChEBI" id="CHEBI:57945"/>
        <dbReference type="EC" id="1.2.1.3"/>
    </reaction>
</comment>
<proteinExistence type="inferred from homology"/>
<dbReference type="EC" id="1.2.1.3" evidence="3"/>
<evidence type="ECO:0000256" key="3">
    <source>
        <dbReference type="ARBA" id="ARBA00024226"/>
    </source>
</evidence>
<name>A0A8H6GTZ1_FUSOX</name>
<evidence type="ECO:0000256" key="4">
    <source>
        <dbReference type="ARBA" id="ARBA00049194"/>
    </source>
</evidence>
<dbReference type="GO" id="GO:0004029">
    <property type="term" value="F:aldehyde dehydrogenase (NAD+) activity"/>
    <property type="evidence" value="ECO:0007669"/>
    <property type="project" value="UniProtKB-EC"/>
</dbReference>
<gene>
    <name evidence="8" type="ORF">HZS61_011774</name>
</gene>
<dbReference type="InterPro" id="IPR015590">
    <property type="entry name" value="Aldehyde_DH_dom"/>
</dbReference>
<dbReference type="InterPro" id="IPR016161">
    <property type="entry name" value="Ald_DH/histidinol_DH"/>
</dbReference>
<dbReference type="FunFam" id="3.40.605.10:FF:000007">
    <property type="entry name" value="NAD/NADP-dependent betaine aldehyde dehydrogenase"/>
    <property type="match status" value="1"/>
</dbReference>
<keyword evidence="2 6" id="KW-0560">Oxidoreductase</keyword>
<dbReference type="PANTHER" id="PTHR11699">
    <property type="entry name" value="ALDEHYDE DEHYDROGENASE-RELATED"/>
    <property type="match status" value="1"/>
</dbReference>
<dbReference type="InterPro" id="IPR016162">
    <property type="entry name" value="Ald_DH_N"/>
</dbReference>
<comment type="similarity">
    <text evidence="1 6">Belongs to the aldehyde dehydrogenase family.</text>
</comment>
<dbReference type="InterPro" id="IPR029510">
    <property type="entry name" value="Ald_DH_CS_GLU"/>
</dbReference>
<evidence type="ECO:0000313" key="8">
    <source>
        <dbReference type="EMBL" id="KAF6523275.1"/>
    </source>
</evidence>
<dbReference type="Pfam" id="PF00171">
    <property type="entry name" value="Aldedh"/>
    <property type="match status" value="1"/>
</dbReference>
<protein>
    <recommendedName>
        <fullName evidence="3">aldehyde dehydrogenase (NAD(+))</fullName>
        <ecNumber evidence="3">1.2.1.3</ecNumber>
    </recommendedName>
</protein>
<accession>A0A8H6GTZ1</accession>
<comment type="caution">
    <text evidence="8">The sequence shown here is derived from an EMBL/GenBank/DDBJ whole genome shotgun (WGS) entry which is preliminary data.</text>
</comment>
<feature type="active site" evidence="5">
    <location>
        <position position="252"/>
    </location>
</feature>
<evidence type="ECO:0000256" key="1">
    <source>
        <dbReference type="ARBA" id="ARBA00009986"/>
    </source>
</evidence>
<dbReference type="Proteomes" id="UP000593570">
    <property type="component" value="Unassembled WGS sequence"/>
</dbReference>
<dbReference type="InterPro" id="IPR016163">
    <property type="entry name" value="Ald_DH_C"/>
</dbReference>
<dbReference type="FunFam" id="3.40.309.10:FF:000012">
    <property type="entry name" value="Betaine aldehyde dehydrogenase"/>
    <property type="match status" value="1"/>
</dbReference>
<dbReference type="AlphaFoldDB" id="A0A8H6GTZ1"/>
<sequence length="487" mass="52981">MSQQTIETRLFINNEFVPSQTEATFPLYNPATEQHVADIHQAGSADIDAAVAAAEQAFPAWRDTPINKKSPLFGKLARLILRDADELWNLERLAMGRTYGLSQFEIQGCSGIFAVHATLALNVAGSSSLNTPGMVTFTLKQPFGVVAGIIPWNISLIMFAMKVAPAIATGNCVIIKSSEKSPLGVLKLGKLIKEAGFPPGVVNIVTGPGPKAGSYIAHHMKIRKIAFTGSTITGKKILAASANSNLKKVTLELGGKSPAIIFEDADLEKAVYSVEFSIHHNSGQHCQANSRVFVQRKIAKAFTERLVELLKSRKMGDPEDKSVFQGPQGDRAQRDRILTILEKGLGDGKLICGGKASSIDNRGFFIEPTVITDVPDNSILMTEEIFGPVVIVNTFDTDEEALFRANNTEYGLYSSIYTRDVERALKFAKFLEAGAVGLNCSAPTQAMDMPVGGWKQSGIGREMHMYALENYLETKSVYMKYSDADTH</sequence>
<dbReference type="SUPFAM" id="SSF53720">
    <property type="entry name" value="ALDH-like"/>
    <property type="match status" value="1"/>
</dbReference>
<dbReference type="Gene3D" id="3.40.309.10">
    <property type="entry name" value="Aldehyde Dehydrogenase, Chain A, domain 2"/>
    <property type="match status" value="1"/>
</dbReference>
<evidence type="ECO:0000256" key="5">
    <source>
        <dbReference type="PROSITE-ProRule" id="PRU10007"/>
    </source>
</evidence>
<dbReference type="Gene3D" id="3.40.605.10">
    <property type="entry name" value="Aldehyde Dehydrogenase, Chain A, domain 1"/>
    <property type="match status" value="1"/>
</dbReference>
<organism evidence="8 9">
    <name type="scientific">Fusarium oxysporum f. sp. conglutinans</name>
    <dbReference type="NCBI Taxonomy" id="100902"/>
    <lineage>
        <taxon>Eukaryota</taxon>
        <taxon>Fungi</taxon>
        <taxon>Dikarya</taxon>
        <taxon>Ascomycota</taxon>
        <taxon>Pezizomycotina</taxon>
        <taxon>Sordariomycetes</taxon>
        <taxon>Hypocreomycetidae</taxon>
        <taxon>Hypocreales</taxon>
        <taxon>Nectriaceae</taxon>
        <taxon>Fusarium</taxon>
        <taxon>Fusarium oxysporum species complex</taxon>
    </lineage>
</organism>
<reference evidence="8 9" key="1">
    <citation type="journal article" date="2020" name="bioRxiv">
        <title>A chromosome-scale genome assembly for the Fusarium oxysporum strain Fo5176 to establish a model Arabidopsis-fungal pathosystem.</title>
        <authorList>
            <person name="Fokkens L."/>
            <person name="Guo L."/>
            <person name="Dora S."/>
            <person name="Wang B."/>
            <person name="Ye K."/>
            <person name="Sanchez-Rodriguez C."/>
            <person name="Croll D."/>
        </authorList>
    </citation>
    <scope>NUCLEOTIDE SEQUENCE [LARGE SCALE GENOMIC DNA]</scope>
    <source>
        <strain evidence="8 9">Fo5176</strain>
    </source>
</reference>
<evidence type="ECO:0000256" key="6">
    <source>
        <dbReference type="RuleBase" id="RU003345"/>
    </source>
</evidence>
<evidence type="ECO:0000313" key="9">
    <source>
        <dbReference type="Proteomes" id="UP000593570"/>
    </source>
</evidence>
<evidence type="ECO:0000259" key="7">
    <source>
        <dbReference type="Pfam" id="PF00171"/>
    </source>
</evidence>
<feature type="domain" description="Aldehyde dehydrogenase" evidence="7">
    <location>
        <begin position="16"/>
        <end position="477"/>
    </location>
</feature>